<sequence length="253" mass="27477">MDTRTMASINLHAVLRACVPLVENDPVAREIVKDSNISVRFDIPGIEPRTLIFDHGTARSEAPGPSKPDLRLGFVSPAHFNSMIAGKGIPVPMWGAHRMGFLLGPFTKLTDRLSYILQTPEGVTLTAEEEELKTFLTANVAFAALCEVANTDPVGQKIAHGMRDGALIVEVPSEGIKFACQTKDHKLTFSPDGSHTDPNAWMTFDSKETFRAVLDGAVDTYAIIGQDKLVMSGVILNIDAANKMLGRVSRYLA</sequence>
<keyword evidence="4" id="KW-1185">Reference proteome</keyword>
<evidence type="ECO:0000313" key="4">
    <source>
        <dbReference type="Proteomes" id="UP000324288"/>
    </source>
</evidence>
<evidence type="ECO:0000313" key="1">
    <source>
        <dbReference type="EMBL" id="ALE19264.1"/>
    </source>
</evidence>
<evidence type="ECO:0008006" key="5">
    <source>
        <dbReference type="Google" id="ProtNLM"/>
    </source>
</evidence>
<reference evidence="2 4" key="3">
    <citation type="submission" date="2019-04" db="EMBL/GenBank/DDBJ databases">
        <authorList>
            <person name="Seth-Smith MB H."/>
            <person name="Seth-Smith H."/>
        </authorList>
    </citation>
    <scope>NUCLEOTIDE SEQUENCE [LARGE SCALE GENOMIC DNA]</scope>
    <source>
        <strain evidence="2">USB-603019</strain>
    </source>
</reference>
<dbReference type="OrthoDB" id="2081070at2"/>
<proteinExistence type="predicted"/>
<evidence type="ECO:0000313" key="3">
    <source>
        <dbReference type="Proteomes" id="UP000068137"/>
    </source>
</evidence>
<dbReference type="KEGG" id="cbq:AL705_06465"/>
<organism evidence="1 3">
    <name type="scientific">Lawsonella clevelandensis</name>
    <dbReference type="NCBI Taxonomy" id="1528099"/>
    <lineage>
        <taxon>Bacteria</taxon>
        <taxon>Bacillati</taxon>
        <taxon>Actinomycetota</taxon>
        <taxon>Actinomycetes</taxon>
        <taxon>Mycobacteriales</taxon>
        <taxon>Lawsonellaceae</taxon>
        <taxon>Lawsonella</taxon>
    </lineage>
</organism>
<dbReference type="EMBL" id="LR584267">
    <property type="protein sequence ID" value="VHO01296.1"/>
    <property type="molecule type" value="Genomic_DNA"/>
</dbReference>
<evidence type="ECO:0000313" key="2">
    <source>
        <dbReference type="EMBL" id="VHO01296.1"/>
    </source>
</evidence>
<protein>
    <recommendedName>
        <fullName evidence="5">SCP2 domain-containing protein</fullName>
    </recommendedName>
</protein>
<dbReference type="Proteomes" id="UP000068137">
    <property type="component" value="Chromosome"/>
</dbReference>
<gene>
    <name evidence="1" type="ORF">AL705_06465</name>
    <name evidence="2" type="ORF">LC603019_01280</name>
</gene>
<dbReference type="RefSeq" id="WP_053962307.1">
    <property type="nucleotide sequence ID" value="NZ_CAJPTR010000005.1"/>
</dbReference>
<dbReference type="EMBL" id="CP012390">
    <property type="protein sequence ID" value="ALE19264.1"/>
    <property type="molecule type" value="Genomic_DNA"/>
</dbReference>
<reference evidence="1" key="2">
    <citation type="journal article" date="2016" name="Int. J. Syst. Evol. Microbiol.">
        <title>Lawsonella clevelandensis gen. nov., sp. nov., a new member of the suborder Corynebacterineae isolated from human abscesses.</title>
        <authorList>
            <person name="Bell M.E."/>
            <person name="Bernard K.A."/>
            <person name="Harrington S.M."/>
            <person name="Patel N.B."/>
            <person name="Tucker T.A."/>
            <person name="Metcalfe M.G."/>
            <person name="McQuiston J.R."/>
        </authorList>
    </citation>
    <scope>NUCLEOTIDE SEQUENCE</scope>
    <source>
        <strain evidence="1">X1698</strain>
    </source>
</reference>
<name>A0A0M3TBV0_9ACTN</name>
<dbReference type="Proteomes" id="UP000324288">
    <property type="component" value="Chromosome"/>
</dbReference>
<reference evidence="1 3" key="1">
    <citation type="journal article" date="2015" name="Genome Announc.">
        <title>Complete Genome Sequences for Two Strains of a Novel Fastidious, Partially Acid-Fast, Gram-Positive Corynebacterineae Bacterium, Derived from Human Clinical Samples.</title>
        <authorList>
            <person name="Nicholson A.C."/>
            <person name="Bell M."/>
            <person name="Humrighouse B.W."/>
            <person name="McQuiston J.R."/>
        </authorList>
    </citation>
    <scope>NUCLEOTIDE SEQUENCE [LARGE SCALE GENOMIC DNA]</scope>
    <source>
        <strain evidence="1 3">X1698</strain>
    </source>
</reference>
<accession>A0A0M3TBV0</accession>
<dbReference type="GeneID" id="84895183"/>
<dbReference type="AlphaFoldDB" id="A0A0M3TBV0"/>